<evidence type="ECO:0000256" key="8">
    <source>
        <dbReference type="SAM" id="MobiDB-lite"/>
    </source>
</evidence>
<dbReference type="SUPFAM" id="SSF161098">
    <property type="entry name" value="MetI-like"/>
    <property type="match status" value="1"/>
</dbReference>
<evidence type="ECO:0000313" key="11">
    <source>
        <dbReference type="Proteomes" id="UP000676325"/>
    </source>
</evidence>
<dbReference type="CDD" id="cd06261">
    <property type="entry name" value="TM_PBP2"/>
    <property type="match status" value="1"/>
</dbReference>
<dbReference type="GO" id="GO:0055085">
    <property type="term" value="P:transmembrane transport"/>
    <property type="evidence" value="ECO:0007669"/>
    <property type="project" value="InterPro"/>
</dbReference>
<evidence type="ECO:0000256" key="1">
    <source>
        <dbReference type="ARBA" id="ARBA00004651"/>
    </source>
</evidence>
<comment type="subcellular location">
    <subcellularLocation>
        <location evidence="1 7">Cell membrane</location>
        <topology evidence="1 7">Multi-pass membrane protein</topology>
    </subcellularLocation>
</comment>
<dbReference type="PANTHER" id="PTHR43744">
    <property type="entry name" value="ABC TRANSPORTER PERMEASE PROTEIN MG189-RELATED-RELATED"/>
    <property type="match status" value="1"/>
</dbReference>
<dbReference type="Proteomes" id="UP000676325">
    <property type="component" value="Unassembled WGS sequence"/>
</dbReference>
<dbReference type="PROSITE" id="PS50928">
    <property type="entry name" value="ABC_TM1"/>
    <property type="match status" value="1"/>
</dbReference>
<evidence type="ECO:0000256" key="4">
    <source>
        <dbReference type="ARBA" id="ARBA00022692"/>
    </source>
</evidence>
<feature type="transmembrane region" description="Helical" evidence="7">
    <location>
        <begin position="101"/>
        <end position="127"/>
    </location>
</feature>
<name>A0A941EAM3_9ACTN</name>
<dbReference type="PANTHER" id="PTHR43744:SF12">
    <property type="entry name" value="ABC TRANSPORTER PERMEASE PROTEIN MG189-RELATED"/>
    <property type="match status" value="1"/>
</dbReference>
<keyword evidence="3" id="KW-1003">Cell membrane</keyword>
<keyword evidence="6 7" id="KW-0472">Membrane</keyword>
<proteinExistence type="inferred from homology"/>
<evidence type="ECO:0000313" key="10">
    <source>
        <dbReference type="EMBL" id="MBR7826983.1"/>
    </source>
</evidence>
<keyword evidence="5 7" id="KW-1133">Transmembrane helix</keyword>
<evidence type="ECO:0000256" key="5">
    <source>
        <dbReference type="ARBA" id="ARBA00022989"/>
    </source>
</evidence>
<comment type="caution">
    <text evidence="10">The sequence shown here is derived from an EMBL/GenBank/DDBJ whole genome shotgun (WGS) entry which is preliminary data.</text>
</comment>
<evidence type="ECO:0000256" key="6">
    <source>
        <dbReference type="ARBA" id="ARBA00023136"/>
    </source>
</evidence>
<dbReference type="GO" id="GO:0005886">
    <property type="term" value="C:plasma membrane"/>
    <property type="evidence" value="ECO:0007669"/>
    <property type="project" value="UniProtKB-SubCell"/>
</dbReference>
<feature type="transmembrane region" description="Helical" evidence="7">
    <location>
        <begin position="170"/>
        <end position="187"/>
    </location>
</feature>
<comment type="similarity">
    <text evidence="7">Belongs to the binding-protein-dependent transport system permease family.</text>
</comment>
<dbReference type="EMBL" id="JAGSOH010000026">
    <property type="protein sequence ID" value="MBR7826983.1"/>
    <property type="molecule type" value="Genomic_DNA"/>
</dbReference>
<reference evidence="10" key="1">
    <citation type="submission" date="2021-04" db="EMBL/GenBank/DDBJ databases">
        <title>Genome based classification of Actinospica acidithermotolerans sp. nov., an actinobacterium isolated from an Indonesian hot spring.</title>
        <authorList>
            <person name="Kusuma A.B."/>
            <person name="Putra K.E."/>
            <person name="Nafisah S."/>
            <person name="Loh J."/>
            <person name="Nouioui I."/>
            <person name="Goodfellow M."/>
        </authorList>
    </citation>
    <scope>NUCLEOTIDE SEQUENCE</scope>
    <source>
        <strain evidence="10">MGRD01-02</strain>
    </source>
</reference>
<dbReference type="InterPro" id="IPR035906">
    <property type="entry name" value="MetI-like_sf"/>
</dbReference>
<feature type="domain" description="ABC transmembrane type-1" evidence="9">
    <location>
        <begin position="102"/>
        <end position="291"/>
    </location>
</feature>
<dbReference type="RefSeq" id="WP_212518127.1">
    <property type="nucleotide sequence ID" value="NZ_JAGSOH010000026.1"/>
</dbReference>
<feature type="region of interest" description="Disordered" evidence="8">
    <location>
        <begin position="1"/>
        <end position="27"/>
    </location>
</feature>
<dbReference type="Pfam" id="PF00528">
    <property type="entry name" value="BPD_transp_1"/>
    <property type="match status" value="1"/>
</dbReference>
<keyword evidence="4 7" id="KW-0812">Transmembrane</keyword>
<evidence type="ECO:0000256" key="3">
    <source>
        <dbReference type="ARBA" id="ARBA00022475"/>
    </source>
</evidence>
<dbReference type="Gene3D" id="1.10.3720.10">
    <property type="entry name" value="MetI-like"/>
    <property type="match status" value="1"/>
</dbReference>
<feature type="transmembrane region" description="Helical" evidence="7">
    <location>
        <begin position="272"/>
        <end position="291"/>
    </location>
</feature>
<keyword evidence="11" id="KW-1185">Reference proteome</keyword>
<organism evidence="10 11">
    <name type="scientific">Actinospica acidithermotolerans</name>
    <dbReference type="NCBI Taxonomy" id="2828514"/>
    <lineage>
        <taxon>Bacteria</taxon>
        <taxon>Bacillati</taxon>
        <taxon>Actinomycetota</taxon>
        <taxon>Actinomycetes</taxon>
        <taxon>Catenulisporales</taxon>
        <taxon>Actinospicaceae</taxon>
        <taxon>Actinospica</taxon>
    </lineage>
</organism>
<sequence length="305" mass="33511">MATSELTSPRAAAGRRNGRPPALRSGGPRRLARIAGRLGAGVSWLVVVVGAAAIVLPFLWMLGVGFRTSGDLYADPARLWPDQWTLHGVRAVLDQLPFTRLIVNTFVFAGGTTVLLLLFDSMTAFALARLRFRGRNALFVLILATLMVPFQVTLVPVFLTIYHFGWLNSYQGLIIPRATSALGIFLLRQFFQQLPRELDEAARIDGANDFTVYWRIILPNAKPILATLFIIQFAALWNDFLWPLVISSQTRMQTLPAALTLFSSQSGVDHSALMAGAAISLTPLAIAFLLLQRYFVQGVATTGIK</sequence>
<accession>A0A941EAM3</accession>
<gene>
    <name evidence="10" type="ORF">KDK95_11765</name>
</gene>
<dbReference type="InterPro" id="IPR000515">
    <property type="entry name" value="MetI-like"/>
</dbReference>
<feature type="transmembrane region" description="Helical" evidence="7">
    <location>
        <begin position="139"/>
        <end position="164"/>
    </location>
</feature>
<feature type="compositionally biased region" description="Low complexity" evidence="8">
    <location>
        <begin position="9"/>
        <end position="27"/>
    </location>
</feature>
<keyword evidence="2 7" id="KW-0813">Transport</keyword>
<evidence type="ECO:0000256" key="7">
    <source>
        <dbReference type="RuleBase" id="RU363032"/>
    </source>
</evidence>
<evidence type="ECO:0000256" key="2">
    <source>
        <dbReference type="ARBA" id="ARBA00022448"/>
    </source>
</evidence>
<protein>
    <submittedName>
        <fullName evidence="10">Carbohydrate ABC transporter permease</fullName>
    </submittedName>
</protein>
<evidence type="ECO:0000259" key="9">
    <source>
        <dbReference type="PROSITE" id="PS50928"/>
    </source>
</evidence>
<dbReference type="AlphaFoldDB" id="A0A941EAM3"/>
<feature type="transmembrane region" description="Helical" evidence="7">
    <location>
        <begin position="38"/>
        <end position="62"/>
    </location>
</feature>